<dbReference type="EMBL" id="MU003693">
    <property type="protein sequence ID" value="KAF2815766.1"/>
    <property type="molecule type" value="Genomic_DNA"/>
</dbReference>
<evidence type="ECO:0000313" key="1">
    <source>
        <dbReference type="EMBL" id="KAF2815766.1"/>
    </source>
</evidence>
<dbReference type="RefSeq" id="XP_033582730.1">
    <property type="nucleotide sequence ID" value="XM_033712531.1"/>
</dbReference>
<gene>
    <name evidence="1 3" type="ORF">BDZ99DRAFT_121971</name>
</gene>
<dbReference type="AlphaFoldDB" id="A0A6A6Z3W4"/>
<keyword evidence="2" id="KW-1185">Reference proteome</keyword>
<evidence type="ECO:0000313" key="3">
    <source>
        <dbReference type="RefSeq" id="XP_033582730.1"/>
    </source>
</evidence>
<name>A0A6A6Z3W4_9PEZI</name>
<evidence type="ECO:0000313" key="2">
    <source>
        <dbReference type="Proteomes" id="UP000504636"/>
    </source>
</evidence>
<organism evidence="1">
    <name type="scientific">Mytilinidion resinicola</name>
    <dbReference type="NCBI Taxonomy" id="574789"/>
    <lineage>
        <taxon>Eukaryota</taxon>
        <taxon>Fungi</taxon>
        <taxon>Dikarya</taxon>
        <taxon>Ascomycota</taxon>
        <taxon>Pezizomycotina</taxon>
        <taxon>Dothideomycetes</taxon>
        <taxon>Pleosporomycetidae</taxon>
        <taxon>Mytilinidiales</taxon>
        <taxon>Mytilinidiaceae</taxon>
        <taxon>Mytilinidion</taxon>
    </lineage>
</organism>
<dbReference type="OrthoDB" id="3799565at2759"/>
<reference evidence="1 3" key="1">
    <citation type="journal article" date="2020" name="Stud. Mycol.">
        <title>101 Dothideomycetes genomes: a test case for predicting lifestyles and emergence of pathogens.</title>
        <authorList>
            <person name="Haridas S."/>
            <person name="Albert R."/>
            <person name="Binder M."/>
            <person name="Bloem J."/>
            <person name="Labutti K."/>
            <person name="Salamov A."/>
            <person name="Andreopoulos B."/>
            <person name="Baker S."/>
            <person name="Barry K."/>
            <person name="Bills G."/>
            <person name="Bluhm B."/>
            <person name="Cannon C."/>
            <person name="Castanera R."/>
            <person name="Culley D."/>
            <person name="Daum C."/>
            <person name="Ezra D."/>
            <person name="Gonzalez J."/>
            <person name="Henrissat B."/>
            <person name="Kuo A."/>
            <person name="Liang C."/>
            <person name="Lipzen A."/>
            <person name="Lutzoni F."/>
            <person name="Magnuson J."/>
            <person name="Mondo S."/>
            <person name="Nolan M."/>
            <person name="Ohm R."/>
            <person name="Pangilinan J."/>
            <person name="Park H.-J."/>
            <person name="Ramirez L."/>
            <person name="Alfaro M."/>
            <person name="Sun H."/>
            <person name="Tritt A."/>
            <person name="Yoshinaga Y."/>
            <person name="Zwiers L.-H."/>
            <person name="Turgeon B."/>
            <person name="Goodwin S."/>
            <person name="Spatafora J."/>
            <person name="Crous P."/>
            <person name="Grigoriev I."/>
        </authorList>
    </citation>
    <scope>NUCLEOTIDE SEQUENCE</scope>
    <source>
        <strain evidence="1 3">CBS 304.34</strain>
    </source>
</reference>
<protein>
    <submittedName>
        <fullName evidence="1 3">Uncharacterized protein</fullName>
    </submittedName>
</protein>
<dbReference type="GeneID" id="54453424"/>
<sequence>MADGGVGLKERIKAHKMSLFCALCSTGWSGDGKFWNQIFTNRKEKTTPKSRQSAAFEKRIKEQPFAESLNKIKDVVQSEFIGSFPIAKLNFFALYAFCTEVLIEVSRKFTAPGAMPVSMIPYNLELAVDCAAGFSFVACSFDVIQIFLDRNQSVAGHRALLLMKKALITVSEGKTASDFLWKSL</sequence>
<dbReference type="Proteomes" id="UP000504636">
    <property type="component" value="Unplaced"/>
</dbReference>
<proteinExistence type="predicted"/>
<accession>A0A6A6Z3W4</accession>
<reference evidence="3" key="2">
    <citation type="submission" date="2020-04" db="EMBL/GenBank/DDBJ databases">
        <authorList>
            <consortium name="NCBI Genome Project"/>
        </authorList>
    </citation>
    <scope>NUCLEOTIDE SEQUENCE</scope>
    <source>
        <strain evidence="3">CBS 304.34</strain>
    </source>
</reference>
<reference evidence="3" key="3">
    <citation type="submission" date="2025-04" db="UniProtKB">
        <authorList>
            <consortium name="RefSeq"/>
        </authorList>
    </citation>
    <scope>IDENTIFICATION</scope>
    <source>
        <strain evidence="3">CBS 304.34</strain>
    </source>
</reference>